<sequence length="134" mass="15741">MSKRIMDIYCIDYDSQMDNGNPVALEQWYGRLLNKKVDDLNLEDVSRMLGQRVFLELGIEKAMEILSEDPLAGEMYDGHLLELLYGIELDEFQNLEQLEILIQHIHASLSQFGWTHQEEKEEYADLVQRFIAKF</sequence>
<dbReference type="InterPro" id="IPR040547">
    <property type="entry name" value="CdiI"/>
</dbReference>
<name>A0A5M9WR69_PAEAM</name>
<dbReference type="OrthoDB" id="1821096at2"/>
<evidence type="ECO:0000313" key="2">
    <source>
        <dbReference type="Proteomes" id="UP000323664"/>
    </source>
</evidence>
<gene>
    <name evidence="1" type="ORF">EC604_09030</name>
</gene>
<dbReference type="Pfam" id="PF18616">
    <property type="entry name" value="CdiI_3"/>
    <property type="match status" value="1"/>
</dbReference>
<accession>A0A5M9WR69</accession>
<dbReference type="AlphaFoldDB" id="A0A5M9WR69"/>
<evidence type="ECO:0000313" key="1">
    <source>
        <dbReference type="EMBL" id="KAA8783989.1"/>
    </source>
</evidence>
<dbReference type="Proteomes" id="UP000323664">
    <property type="component" value="Unassembled WGS sequence"/>
</dbReference>
<dbReference type="CDD" id="cd20691">
    <property type="entry name" value="CdiI_EC536-like"/>
    <property type="match status" value="1"/>
</dbReference>
<comment type="caution">
    <text evidence="1">The sequence shown here is derived from an EMBL/GenBank/DDBJ whole genome shotgun (WGS) entry which is preliminary data.</text>
</comment>
<protein>
    <submittedName>
        <fullName evidence="1">Uncharacterized protein</fullName>
    </submittedName>
</protein>
<proteinExistence type="predicted"/>
<organism evidence="1 2">
    <name type="scientific">Paenibacillus amylolyticus</name>
    <dbReference type="NCBI Taxonomy" id="1451"/>
    <lineage>
        <taxon>Bacteria</taxon>
        <taxon>Bacillati</taxon>
        <taxon>Bacillota</taxon>
        <taxon>Bacilli</taxon>
        <taxon>Bacillales</taxon>
        <taxon>Paenibacillaceae</taxon>
        <taxon>Paenibacillus</taxon>
    </lineage>
</organism>
<reference evidence="1 2" key="1">
    <citation type="journal article" date="2019" name="J. Ind. Microbiol. Biotechnol.">
        <title>Paenibacillus amylolyticus 27C64 has a diverse set of carbohydrate-active enzymes and complete pectin deconstruction system.</title>
        <authorList>
            <person name="Keggi C."/>
            <person name="Doran-Peterson J."/>
        </authorList>
    </citation>
    <scope>NUCLEOTIDE SEQUENCE [LARGE SCALE GENOMIC DNA]</scope>
    <source>
        <strain evidence="1 2">27C64</strain>
    </source>
</reference>
<dbReference type="EMBL" id="RIAS01000004">
    <property type="protein sequence ID" value="KAA8783989.1"/>
    <property type="molecule type" value="Genomic_DNA"/>
</dbReference>